<dbReference type="SUPFAM" id="SSF53098">
    <property type="entry name" value="Ribonuclease H-like"/>
    <property type="match status" value="1"/>
</dbReference>
<protein>
    <recommendedName>
        <fullName evidence="1">RNA-directed DNA polymerase</fullName>
        <ecNumber evidence="1">2.7.7.49</ecNumber>
    </recommendedName>
</protein>
<dbReference type="InterPro" id="IPR001878">
    <property type="entry name" value="Znf_CCHC"/>
</dbReference>
<reference evidence="10 11" key="1">
    <citation type="submission" date="2021-06" db="EMBL/GenBank/DDBJ databases">
        <title>A haploid diamondback moth (Plutella xylostella L.) genome assembly resolves 31 chromosomes and identifies a diamide resistance mutation.</title>
        <authorList>
            <person name="Ward C.M."/>
            <person name="Perry K.D."/>
            <person name="Baker G."/>
            <person name="Powis K."/>
            <person name="Heckel D.G."/>
            <person name="Baxter S.W."/>
        </authorList>
    </citation>
    <scope>NUCLEOTIDE SEQUENCE [LARGE SCALE GENOMIC DNA]</scope>
    <source>
        <strain evidence="10 11">LV</strain>
        <tissue evidence="10">Single pupa</tissue>
    </source>
</reference>
<dbReference type="Gene3D" id="3.30.420.10">
    <property type="entry name" value="Ribonuclease H-like superfamily/Ribonuclease H"/>
    <property type="match status" value="1"/>
</dbReference>
<evidence type="ECO:0000256" key="2">
    <source>
        <dbReference type="ARBA" id="ARBA00022679"/>
    </source>
</evidence>
<dbReference type="SUPFAM" id="SSF56672">
    <property type="entry name" value="DNA/RNA polymerases"/>
    <property type="match status" value="1"/>
</dbReference>
<evidence type="ECO:0000256" key="1">
    <source>
        <dbReference type="ARBA" id="ARBA00012493"/>
    </source>
</evidence>
<dbReference type="InterPro" id="IPR001584">
    <property type="entry name" value="Integrase_cat-core"/>
</dbReference>
<dbReference type="EMBL" id="JAHIBW010000010">
    <property type="protein sequence ID" value="KAG7307311.1"/>
    <property type="molecule type" value="Genomic_DNA"/>
</dbReference>
<dbReference type="Pfam" id="PF17919">
    <property type="entry name" value="RT_RNaseH_2"/>
    <property type="match status" value="1"/>
</dbReference>
<keyword evidence="7" id="KW-0479">Metal-binding</keyword>
<dbReference type="Gene3D" id="2.40.70.10">
    <property type="entry name" value="Acid Proteases"/>
    <property type="match status" value="1"/>
</dbReference>
<gene>
    <name evidence="10" type="ORF">JYU34_007478</name>
</gene>
<dbReference type="SMART" id="SM00343">
    <property type="entry name" value="ZnF_C2HC"/>
    <property type="match status" value="2"/>
</dbReference>
<keyword evidence="6" id="KW-0511">Multifunctional enzyme</keyword>
<dbReference type="InterPro" id="IPR041588">
    <property type="entry name" value="Integrase_H2C2"/>
</dbReference>
<dbReference type="Gene3D" id="3.30.70.270">
    <property type="match status" value="2"/>
</dbReference>
<dbReference type="Gene3D" id="3.10.10.10">
    <property type="entry name" value="HIV Type 1 Reverse Transcriptase, subunit A, domain 1"/>
    <property type="match status" value="1"/>
</dbReference>
<dbReference type="CDD" id="cd09274">
    <property type="entry name" value="RNase_HI_RT_Ty3"/>
    <property type="match status" value="1"/>
</dbReference>
<dbReference type="Gene3D" id="1.10.340.70">
    <property type="match status" value="1"/>
</dbReference>
<dbReference type="InterPro" id="IPR043502">
    <property type="entry name" value="DNA/RNA_pol_sf"/>
</dbReference>
<dbReference type="InterPro" id="IPR012337">
    <property type="entry name" value="RNaseH-like_sf"/>
</dbReference>
<dbReference type="PANTHER" id="PTHR37984">
    <property type="entry name" value="PROTEIN CBG26694"/>
    <property type="match status" value="1"/>
</dbReference>
<dbReference type="Pfam" id="PF00665">
    <property type="entry name" value="rve"/>
    <property type="match status" value="1"/>
</dbReference>
<evidence type="ECO:0000256" key="4">
    <source>
        <dbReference type="ARBA" id="ARBA00022722"/>
    </source>
</evidence>
<keyword evidence="7" id="KW-0862">Zinc</keyword>
<dbReference type="CDD" id="cd01647">
    <property type="entry name" value="RT_LTR"/>
    <property type="match status" value="1"/>
</dbReference>
<evidence type="ECO:0000256" key="3">
    <source>
        <dbReference type="ARBA" id="ARBA00022695"/>
    </source>
</evidence>
<dbReference type="InterPro" id="IPR041577">
    <property type="entry name" value="RT_RNaseH_2"/>
</dbReference>
<dbReference type="Gene3D" id="4.10.60.10">
    <property type="entry name" value="Zinc finger, CCHC-type"/>
    <property type="match status" value="1"/>
</dbReference>
<dbReference type="InterPro" id="IPR036397">
    <property type="entry name" value="RNaseH_sf"/>
</dbReference>
<evidence type="ECO:0000259" key="8">
    <source>
        <dbReference type="PROSITE" id="PS50158"/>
    </source>
</evidence>
<dbReference type="InterPro" id="IPR050951">
    <property type="entry name" value="Retrovirus_Pol_polyprotein"/>
</dbReference>
<keyword evidence="5" id="KW-0378">Hydrolase</keyword>
<keyword evidence="4" id="KW-0540">Nuclease</keyword>
<keyword evidence="2" id="KW-0808">Transferase</keyword>
<keyword evidence="5" id="KW-0255">Endonuclease</keyword>
<dbReference type="PROSITE" id="PS50994">
    <property type="entry name" value="INTEGRASE"/>
    <property type="match status" value="1"/>
</dbReference>
<feature type="domain" description="Integrase catalytic" evidence="9">
    <location>
        <begin position="1025"/>
        <end position="1179"/>
    </location>
</feature>
<evidence type="ECO:0000313" key="11">
    <source>
        <dbReference type="Proteomes" id="UP000823941"/>
    </source>
</evidence>
<keyword evidence="3" id="KW-0548">Nucleotidyltransferase</keyword>
<dbReference type="Proteomes" id="UP000823941">
    <property type="component" value="Chromosome 10"/>
</dbReference>
<proteinExistence type="predicted"/>
<dbReference type="Pfam" id="PF17921">
    <property type="entry name" value="Integrase_H2C2"/>
    <property type="match status" value="1"/>
</dbReference>
<dbReference type="Pfam" id="PF00078">
    <property type="entry name" value="RVT_1"/>
    <property type="match status" value="1"/>
</dbReference>
<dbReference type="EC" id="2.7.7.49" evidence="1"/>
<evidence type="ECO:0000256" key="7">
    <source>
        <dbReference type="PROSITE-ProRule" id="PRU00047"/>
    </source>
</evidence>
<evidence type="ECO:0000256" key="5">
    <source>
        <dbReference type="ARBA" id="ARBA00022759"/>
    </source>
</evidence>
<dbReference type="InterPro" id="IPR043128">
    <property type="entry name" value="Rev_trsase/Diguanyl_cyclase"/>
</dbReference>
<organism evidence="10 11">
    <name type="scientific">Plutella xylostella</name>
    <name type="common">Diamondback moth</name>
    <name type="synonym">Plutella maculipennis</name>
    <dbReference type="NCBI Taxonomy" id="51655"/>
    <lineage>
        <taxon>Eukaryota</taxon>
        <taxon>Metazoa</taxon>
        <taxon>Ecdysozoa</taxon>
        <taxon>Arthropoda</taxon>
        <taxon>Hexapoda</taxon>
        <taxon>Insecta</taxon>
        <taxon>Pterygota</taxon>
        <taxon>Neoptera</taxon>
        <taxon>Endopterygota</taxon>
        <taxon>Lepidoptera</taxon>
        <taxon>Glossata</taxon>
        <taxon>Ditrysia</taxon>
        <taxon>Yponomeutoidea</taxon>
        <taxon>Plutellidae</taxon>
        <taxon>Plutella</taxon>
    </lineage>
</organism>
<evidence type="ECO:0000259" key="9">
    <source>
        <dbReference type="PROSITE" id="PS50994"/>
    </source>
</evidence>
<evidence type="ECO:0000313" key="10">
    <source>
        <dbReference type="EMBL" id="KAG7307311.1"/>
    </source>
</evidence>
<dbReference type="InterPro" id="IPR000477">
    <property type="entry name" value="RT_dom"/>
</dbReference>
<evidence type="ECO:0000256" key="6">
    <source>
        <dbReference type="ARBA" id="ARBA00023268"/>
    </source>
</evidence>
<keyword evidence="11" id="KW-1185">Reference proteome</keyword>
<feature type="domain" description="CCHC-type" evidence="8">
    <location>
        <begin position="250"/>
        <end position="264"/>
    </location>
</feature>
<dbReference type="PANTHER" id="PTHR37984:SF5">
    <property type="entry name" value="PROTEIN NYNRIN-LIKE"/>
    <property type="match status" value="1"/>
</dbReference>
<dbReference type="InterPro" id="IPR021109">
    <property type="entry name" value="Peptidase_aspartic_dom_sf"/>
</dbReference>
<comment type="caution">
    <text evidence="10">The sequence shown here is derived from an EMBL/GenBank/DDBJ whole genome shotgun (WGS) entry which is preliminary data.</text>
</comment>
<accession>A0ABQ7QQN2</accession>
<keyword evidence="7" id="KW-0863">Zinc-finger</keyword>
<dbReference type="SUPFAM" id="SSF50630">
    <property type="entry name" value="Acid proteases"/>
    <property type="match status" value="1"/>
</dbReference>
<name>A0ABQ7QQN2_PLUXY</name>
<sequence length="1379" mass="156260">MAGHCNAVFGGALTFDHHVHEWSIFDSRLTQYFTANDINDVTDKAGVKRRALLLSALVENTYRVVRDLVFPEDLDKVEYTVIKQKLSDHLQPKRSTFAERFKFYKAEQRPNEDLAEWAARVRSLAQYCGFKTELDSTLRDRFVLGLENTKEKEKLFAESVDSLTFNRALELAQSVRCARQALSSSRTMAAAAAASAQDVFALRPGEPAGRSRAAAPSGSLNASANANPKCSVCGYKNHRKEECRYVNFTCKKCNQKGHLRRMCKVKSNHFLAADDNGDDDLLDGIYDLFNIKTIHGEPMQQIILINNKPVSCEIDSGSAVSVLPVDVYDLHFRSSHPLSNCNISLNCYNGTKISPLGYLQADLMYENRKETLKMYVIDTKGQLPLLGRDFFSKFHLEICSADCNNLRCSDDVSQAVKSKFAKLFTDELGTFNKYNITLKVKPDAQLRFFKPRPVPLALKPKVESELNRLLDLGIIEKVDHSEVATPIVPVLRADGDIRICGDFSVTLNKFLYMDNYPLPRIEELFAKLHGGEKFSKLDLSRAYNQFRLDDSKKLTCINTHKGLFCYNRLVFGLSNAPFICQQIMENLLSDIEGVCIFLDDVLITGPNKKVHLERLFKVLSRLEEAGLRLKQNKCEFFKDSVEYLGYVIDKNGLHKSKGKVEAILNCTCPKNVSELKSFLGMVNYYRCFVPNTSSILKPLHMLLKTGQPWIWGQEQVQAFNKIKEELAGDRVLAHYNPEYPTIVTVDASPAGLGAILAQRQPDGSERAVAYASRSLAKSEINYAQIQKEATSIVFGVKKFHHYLYGRTEPFTLRTDHKPLISIFGSKRGVPEMAANRLQRYALFLSAYNFNIEYVKSDNNTADFLSRAINMSIKNDMVEREMFDKSLYINYIDEDTLRPISRKDVIKETQNDIILKQVLVFVQNGWPRKVVDDQLKPYYDCRLQLTVENGCILRGHKIVIPTVFREQLLNELHSSHFGIVKTKCEARARMWWPKIDQHIEEKIGSCSVCNSFRSSPPRAPLAPWRYPARPWQRVHLDMFSVDSKQFLVIVDAHSKWVECFFMSTTDTEAILAKLSEVMSRFGLIRVLVTDNASNFCSNRFESFCKTNGIEHLTIAPYHPASNGQAENSVKTIKKMVKSIMIENKDLKVIMLKLNNCLFDYRNSAHSTTGFSPAQLLLGRKLRCRLDLLHDSKPCDDSLPADISTCQLPLASAAKDNVVVKQTLQRKQYGGIRNKKFQDGDIVLTKCFYNNGTRFKWLLGTVKSEIGSNMYSVFVKDVNRLIKKHTDQLLPYKGTYLQTDSYDDDFSVFGDVGNEAIAEDNTSLCSDSSFRSSEENVPVSPQIVCSNGPSCSSSSPVVQGRENDNLERLVRTTRNPNPSYK</sequence>
<dbReference type="PROSITE" id="PS50158">
    <property type="entry name" value="ZF_CCHC"/>
    <property type="match status" value="1"/>
</dbReference>